<keyword evidence="2" id="KW-1185">Reference proteome</keyword>
<reference evidence="1 2" key="1">
    <citation type="submission" date="2016-10" db="EMBL/GenBank/DDBJ databases">
        <authorList>
            <person name="de Groot N.N."/>
        </authorList>
    </citation>
    <scope>NUCLEOTIDE SEQUENCE [LARGE SCALE GENOMIC DNA]</scope>
    <source>
        <strain evidence="1 2">DSM 6059</strain>
    </source>
</reference>
<evidence type="ECO:0000313" key="2">
    <source>
        <dbReference type="Proteomes" id="UP000198862"/>
    </source>
</evidence>
<dbReference type="STRING" id="1123010.SAMN02745724_03393"/>
<dbReference type="OrthoDB" id="886161at2"/>
<dbReference type="Pfam" id="PF10987">
    <property type="entry name" value="DUF2806"/>
    <property type="match status" value="1"/>
</dbReference>
<proteinExistence type="predicted"/>
<dbReference type="AlphaFoldDB" id="A0A1I1PD15"/>
<evidence type="ECO:0000313" key="1">
    <source>
        <dbReference type="EMBL" id="SFD07606.1"/>
    </source>
</evidence>
<gene>
    <name evidence="1" type="ORF">SAMN02745724_03393</name>
</gene>
<accession>A0A1I1PD15</accession>
<sequence length="292" mass="33394">MDLKISSASDNLAHIIKRKLGTKIHKSEPVEPLLKQENTIASKHGVEPKYTIDMSETLQQRAQKRQRLALLRKQQNIESIMALALDYCPHTVSEQSPDPDWVERFISLAEDSSNKKMQQLWAKIMMGETTRPGTFSYKSLLTLKQMTQREASALQLCGGLSAKNILDSSSLILLSYYKRPSLFSFLRLQNKNHLNLSKAGLNFPDILTLIDIDIIYAQEIESSELKTGDEYQLIYQNAELTLKAKTSGLVLNYYKLTQTGSELIQLSNSPINNQFKHQLESIFLRDFELIWR</sequence>
<dbReference type="RefSeq" id="WP_091986974.1">
    <property type="nucleotide sequence ID" value="NZ_FOLO01000031.1"/>
</dbReference>
<dbReference type="Proteomes" id="UP000198862">
    <property type="component" value="Unassembled WGS sequence"/>
</dbReference>
<dbReference type="EMBL" id="FOLO01000031">
    <property type="protein sequence ID" value="SFD07606.1"/>
    <property type="molecule type" value="Genomic_DNA"/>
</dbReference>
<dbReference type="InterPro" id="IPR021254">
    <property type="entry name" value="DUF2806"/>
</dbReference>
<dbReference type="NCBIfam" id="TIGR03899">
    <property type="entry name" value="TIGR03899 family protein"/>
    <property type="match status" value="1"/>
</dbReference>
<name>A0A1I1PD15_9GAMM</name>
<protein>
    <submittedName>
        <fullName evidence="1">TIGR03899 family protein</fullName>
    </submittedName>
</protein>
<organism evidence="1 2">
    <name type="scientific">Pseudoalteromonas denitrificans DSM 6059</name>
    <dbReference type="NCBI Taxonomy" id="1123010"/>
    <lineage>
        <taxon>Bacteria</taxon>
        <taxon>Pseudomonadati</taxon>
        <taxon>Pseudomonadota</taxon>
        <taxon>Gammaproteobacteria</taxon>
        <taxon>Alteromonadales</taxon>
        <taxon>Pseudoalteromonadaceae</taxon>
        <taxon>Pseudoalteromonas</taxon>
    </lineage>
</organism>